<evidence type="ECO:0000313" key="1">
    <source>
        <dbReference type="EMBL" id="KAK1636057.1"/>
    </source>
</evidence>
<comment type="caution">
    <text evidence="1">The sequence shown here is derived from an EMBL/GenBank/DDBJ whole genome shotgun (WGS) entry which is preliminary data.</text>
</comment>
<dbReference type="EMBL" id="JAHMHQ010000011">
    <property type="protein sequence ID" value="KAK1636057.1"/>
    <property type="molecule type" value="Genomic_DNA"/>
</dbReference>
<organism evidence="1 2">
    <name type="scientific">Colletotrichum phormii</name>
    <dbReference type="NCBI Taxonomy" id="359342"/>
    <lineage>
        <taxon>Eukaryota</taxon>
        <taxon>Fungi</taxon>
        <taxon>Dikarya</taxon>
        <taxon>Ascomycota</taxon>
        <taxon>Pezizomycotina</taxon>
        <taxon>Sordariomycetes</taxon>
        <taxon>Hypocreomycetidae</taxon>
        <taxon>Glomerellales</taxon>
        <taxon>Glomerellaceae</taxon>
        <taxon>Colletotrichum</taxon>
        <taxon>Colletotrichum acutatum species complex</taxon>
    </lineage>
</organism>
<keyword evidence="2" id="KW-1185">Reference proteome</keyword>
<evidence type="ECO:0000313" key="2">
    <source>
        <dbReference type="Proteomes" id="UP001243989"/>
    </source>
</evidence>
<protein>
    <submittedName>
        <fullName evidence="1">Uncharacterized protein</fullName>
    </submittedName>
</protein>
<dbReference type="AlphaFoldDB" id="A0AAI9ZPZ3"/>
<accession>A0AAI9ZPZ3</accession>
<dbReference type="Proteomes" id="UP001243989">
    <property type="component" value="Unassembled WGS sequence"/>
</dbReference>
<sequence>MTWCAVVVFERDWVHYGRACRRSYSVQTASEATFEFGVWRQTKTDLFSTRIAGRGPKIPAQWSAVCIRPSIATVIPSPLEGSSASSLDTVIDRIEEEWTIGGLPPLARGVSVSVCGVGCVFRCVRWEMVKTCAASETRPLCDTRQDKLHDDRLQQWLSRGWSRSR</sequence>
<name>A0AAI9ZPZ3_9PEZI</name>
<reference evidence="1" key="1">
    <citation type="submission" date="2021-06" db="EMBL/GenBank/DDBJ databases">
        <title>Comparative genomics, transcriptomics and evolutionary studies reveal genomic signatures of adaptation to plant cell wall in hemibiotrophic fungi.</title>
        <authorList>
            <consortium name="DOE Joint Genome Institute"/>
            <person name="Baroncelli R."/>
            <person name="Diaz J.F."/>
            <person name="Benocci T."/>
            <person name="Peng M."/>
            <person name="Battaglia E."/>
            <person name="Haridas S."/>
            <person name="Andreopoulos W."/>
            <person name="Labutti K."/>
            <person name="Pangilinan J."/>
            <person name="Floch G.L."/>
            <person name="Makela M.R."/>
            <person name="Henrissat B."/>
            <person name="Grigoriev I.V."/>
            <person name="Crouch J.A."/>
            <person name="De Vries R.P."/>
            <person name="Sukno S.A."/>
            <person name="Thon M.R."/>
        </authorList>
    </citation>
    <scope>NUCLEOTIDE SEQUENCE</scope>
    <source>
        <strain evidence="1">CBS 102054</strain>
    </source>
</reference>
<dbReference type="RefSeq" id="XP_060444664.1">
    <property type="nucleotide sequence ID" value="XM_060585418.1"/>
</dbReference>
<proteinExistence type="predicted"/>
<dbReference type="GeneID" id="85470280"/>
<gene>
    <name evidence="1" type="ORF">BDP81DRAFT_33061</name>
</gene>